<sequence>MRRQLFALLLTLGAAGLVTASSRRFETHPHLQCSACRAVATEIGVRMNETAKVRSSVKKGHRLAGKNRVTYQDYESSELRAIEIMEKICADSLGSYQLRLGSDNVRTLTKDTTLRAPRFYGRADREQLDNVVPRLKDFCFALLDDFDESIVSTIKTERTLESVTRKICDESAKLCNTAKADKGRKADMAKFEKSEAKRKAAEEQRNGADANQTVDTADSPAQPPTEPPTQDAANEATAPPSTTPDL</sequence>
<name>A0A7S1LR89_NEODS</name>
<accession>A0A7S1LR89</accession>
<keyword evidence="2" id="KW-0732">Signal</keyword>
<feature type="signal peptide" evidence="2">
    <location>
        <begin position="1"/>
        <end position="20"/>
    </location>
</feature>
<evidence type="ECO:0000313" key="4">
    <source>
        <dbReference type="EMBL" id="CAD9109726.1"/>
    </source>
</evidence>
<protein>
    <recommendedName>
        <fullName evidence="3">DUF3456 domain-containing protein</fullName>
    </recommendedName>
</protein>
<evidence type="ECO:0000256" key="2">
    <source>
        <dbReference type="SAM" id="SignalP"/>
    </source>
</evidence>
<dbReference type="AlphaFoldDB" id="A0A7S1LR89"/>
<dbReference type="EMBL" id="HBGF01017580">
    <property type="protein sequence ID" value="CAD9109726.1"/>
    <property type="molecule type" value="Transcribed_RNA"/>
</dbReference>
<organism evidence="4">
    <name type="scientific">Neobodo designis</name>
    <name type="common">Flagellated protozoan</name>
    <name type="synonym">Bodo designis</name>
    <dbReference type="NCBI Taxonomy" id="312471"/>
    <lineage>
        <taxon>Eukaryota</taxon>
        <taxon>Discoba</taxon>
        <taxon>Euglenozoa</taxon>
        <taxon>Kinetoplastea</taxon>
        <taxon>Metakinetoplastina</taxon>
        <taxon>Neobodonida</taxon>
        <taxon>Neobodo</taxon>
    </lineage>
</organism>
<feature type="compositionally biased region" description="Basic and acidic residues" evidence="1">
    <location>
        <begin position="184"/>
        <end position="206"/>
    </location>
</feature>
<reference evidence="4" key="1">
    <citation type="submission" date="2021-01" db="EMBL/GenBank/DDBJ databases">
        <authorList>
            <person name="Corre E."/>
            <person name="Pelletier E."/>
            <person name="Niang G."/>
            <person name="Scheremetjew M."/>
            <person name="Finn R."/>
            <person name="Kale V."/>
            <person name="Holt S."/>
            <person name="Cochrane G."/>
            <person name="Meng A."/>
            <person name="Brown T."/>
            <person name="Cohen L."/>
        </authorList>
    </citation>
    <scope>NUCLEOTIDE SEQUENCE</scope>
    <source>
        <strain evidence="4">CCAP 1951/1</strain>
    </source>
</reference>
<feature type="chain" id="PRO_5030834499" description="DUF3456 domain-containing protein" evidence="2">
    <location>
        <begin position="21"/>
        <end position="246"/>
    </location>
</feature>
<evidence type="ECO:0000259" key="3">
    <source>
        <dbReference type="Pfam" id="PF11938"/>
    </source>
</evidence>
<proteinExistence type="predicted"/>
<dbReference type="InterPro" id="IPR021852">
    <property type="entry name" value="DUF3456"/>
</dbReference>
<evidence type="ECO:0000256" key="1">
    <source>
        <dbReference type="SAM" id="MobiDB-lite"/>
    </source>
</evidence>
<dbReference type="Pfam" id="PF11938">
    <property type="entry name" value="DUF3456"/>
    <property type="match status" value="1"/>
</dbReference>
<feature type="domain" description="DUF3456" evidence="3">
    <location>
        <begin position="32"/>
        <end position="175"/>
    </location>
</feature>
<gene>
    <name evidence="4" type="ORF">NDES1114_LOCUS11561</name>
</gene>
<feature type="region of interest" description="Disordered" evidence="1">
    <location>
        <begin position="184"/>
        <end position="246"/>
    </location>
</feature>